<evidence type="ECO:0000313" key="3">
    <source>
        <dbReference type="Proteomes" id="UP000004018"/>
    </source>
</evidence>
<comment type="caution">
    <text evidence="2">The sequence shown here is derived from an EMBL/GenBank/DDBJ whole genome shotgun (WGS) entry which is preliminary data.</text>
</comment>
<proteinExistence type="predicted"/>
<gene>
    <name evidence="2" type="ORF">HMPREF1039_0831</name>
</gene>
<keyword evidence="3" id="KW-1185">Reference proteome</keyword>
<keyword evidence="1" id="KW-0812">Transmembrane</keyword>
<keyword evidence="1" id="KW-1133">Transmembrane helix</keyword>
<evidence type="ECO:0000256" key="1">
    <source>
        <dbReference type="SAM" id="Phobius"/>
    </source>
</evidence>
<dbReference type="EMBL" id="AFIJ01000004">
    <property type="protein sequence ID" value="EGL42338.1"/>
    <property type="molecule type" value="Genomic_DNA"/>
</dbReference>
<accession>A0ABN0D2B5</accession>
<protein>
    <submittedName>
        <fullName evidence="2">Uncharacterized protein</fullName>
    </submittedName>
</protein>
<reference evidence="2 3" key="1">
    <citation type="submission" date="2011-04" db="EMBL/GenBank/DDBJ databases">
        <authorList>
            <person name="Harkins D.M."/>
            <person name="Madupu R."/>
            <person name="Durkin A.S."/>
            <person name="Torralba M."/>
            <person name="Methe B."/>
            <person name="Sutton G.G."/>
            <person name="Nelson K.E."/>
        </authorList>
    </citation>
    <scope>NUCLEOTIDE SEQUENCE [LARGE SCALE GENOMIC DNA]</scope>
    <source>
        <strain evidence="2 3">UPII 199-6</strain>
    </source>
</reference>
<feature type="transmembrane region" description="Helical" evidence="1">
    <location>
        <begin position="6"/>
        <end position="24"/>
    </location>
</feature>
<organism evidence="2 3">
    <name type="scientific">Megasphaera lornae</name>
    <dbReference type="NCBI Taxonomy" id="1000568"/>
    <lineage>
        <taxon>Bacteria</taxon>
        <taxon>Bacillati</taxon>
        <taxon>Bacillota</taxon>
        <taxon>Negativicutes</taxon>
        <taxon>Veillonellales</taxon>
        <taxon>Veillonellaceae</taxon>
        <taxon>Megasphaera</taxon>
    </lineage>
</organism>
<sequence>MYFIAIYSFFYTFIPFVVLLHIYSSFCSHQIIFITYFFYHFFFLPLLYYEINCVFLFFY</sequence>
<keyword evidence="1" id="KW-0472">Membrane</keyword>
<dbReference type="Proteomes" id="UP000004018">
    <property type="component" value="Unassembled WGS sequence"/>
</dbReference>
<evidence type="ECO:0000313" key="2">
    <source>
        <dbReference type="EMBL" id="EGL42338.1"/>
    </source>
</evidence>
<name>A0ABN0D2B5_9FIRM</name>
<feature type="transmembrane region" description="Helical" evidence="1">
    <location>
        <begin position="36"/>
        <end position="58"/>
    </location>
</feature>